<evidence type="ECO:0000256" key="1">
    <source>
        <dbReference type="SAM" id="Phobius"/>
    </source>
</evidence>
<organism evidence="2 3">
    <name type="scientific">Flagellimonas allohymeniacidonis</name>
    <dbReference type="NCBI Taxonomy" id="2517819"/>
    <lineage>
        <taxon>Bacteria</taxon>
        <taxon>Pseudomonadati</taxon>
        <taxon>Bacteroidota</taxon>
        <taxon>Flavobacteriia</taxon>
        <taxon>Flavobacteriales</taxon>
        <taxon>Flavobacteriaceae</taxon>
        <taxon>Flagellimonas</taxon>
    </lineage>
</organism>
<keyword evidence="1" id="KW-0812">Transmembrane</keyword>
<comment type="caution">
    <text evidence="2">The sequence shown here is derived from an EMBL/GenBank/DDBJ whole genome shotgun (WGS) entry which is preliminary data.</text>
</comment>
<name>A0A4Q8QFH0_9FLAO</name>
<keyword evidence="1" id="KW-1133">Transmembrane helix</keyword>
<proteinExistence type="predicted"/>
<keyword evidence="3" id="KW-1185">Reference proteome</keyword>
<dbReference type="OrthoDB" id="1445129at2"/>
<sequence>MDTGIQLWIISLVIGLVVIGVVAFLLNLIKKTANDIDSTAADIWTQGKLTANNTIHIPLFLTKTNQVAGKILKSAVAIVGGSKSITQHIEGCPGCPHCMLQNSKDSIV</sequence>
<accession>A0A4Q8QFH0</accession>
<feature type="transmembrane region" description="Helical" evidence="1">
    <location>
        <begin position="6"/>
        <end position="29"/>
    </location>
</feature>
<evidence type="ECO:0000313" key="2">
    <source>
        <dbReference type="EMBL" id="TAI49272.1"/>
    </source>
</evidence>
<dbReference type="AlphaFoldDB" id="A0A4Q8QFH0"/>
<dbReference type="Proteomes" id="UP000291981">
    <property type="component" value="Unassembled WGS sequence"/>
</dbReference>
<dbReference type="EMBL" id="SGIU01000001">
    <property type="protein sequence ID" value="TAI49272.1"/>
    <property type="molecule type" value="Genomic_DNA"/>
</dbReference>
<dbReference type="RefSeq" id="WP_130610844.1">
    <property type="nucleotide sequence ID" value="NZ_SGIU01000001.1"/>
</dbReference>
<evidence type="ECO:0000313" key="3">
    <source>
        <dbReference type="Proteomes" id="UP000291981"/>
    </source>
</evidence>
<keyword evidence="1" id="KW-0472">Membrane</keyword>
<protein>
    <submittedName>
        <fullName evidence="2">Uncharacterized protein</fullName>
    </submittedName>
</protein>
<reference evidence="2 3" key="1">
    <citation type="submission" date="2019-02" db="EMBL/GenBank/DDBJ databases">
        <title>Draft genome sequence of Muricauda sp. 176CP4-71.</title>
        <authorList>
            <person name="Park J.-S."/>
        </authorList>
    </citation>
    <scope>NUCLEOTIDE SEQUENCE [LARGE SCALE GENOMIC DNA]</scope>
    <source>
        <strain evidence="2 3">176CP4-71</strain>
    </source>
</reference>
<gene>
    <name evidence="2" type="ORF">EW142_05610</name>
</gene>